<dbReference type="RefSeq" id="WP_086887714.1">
    <property type="nucleotide sequence ID" value="NZ_CP019893.1"/>
</dbReference>
<dbReference type="InterPro" id="IPR036388">
    <property type="entry name" value="WH-like_DNA-bd_sf"/>
</dbReference>
<dbReference type="Gene3D" id="1.10.10.10">
    <property type="entry name" value="Winged helix-like DNA-binding domain superfamily/Winged helix DNA-binding domain"/>
    <property type="match status" value="1"/>
</dbReference>
<evidence type="ECO:0000313" key="1">
    <source>
        <dbReference type="EMBL" id="ARS89334.1"/>
    </source>
</evidence>
<proteinExistence type="predicted"/>
<protein>
    <submittedName>
        <fullName evidence="1">Uncharacterized protein</fullName>
    </submittedName>
</protein>
<dbReference type="Proteomes" id="UP000250088">
    <property type="component" value="Chromosome"/>
</dbReference>
<organism evidence="1 2">
    <name type="scientific">Natrarchaeobaculum aegyptiacum</name>
    <dbReference type="NCBI Taxonomy" id="745377"/>
    <lineage>
        <taxon>Archaea</taxon>
        <taxon>Methanobacteriati</taxon>
        <taxon>Methanobacteriota</taxon>
        <taxon>Stenosarchaea group</taxon>
        <taxon>Halobacteria</taxon>
        <taxon>Halobacteriales</taxon>
        <taxon>Natrialbaceae</taxon>
        <taxon>Natrarchaeobaculum</taxon>
    </lineage>
</organism>
<gene>
    <name evidence="1" type="ORF">B1756_05950</name>
</gene>
<accession>A0A2Z2HWL2</accession>
<dbReference type="SUPFAM" id="SSF46785">
    <property type="entry name" value="Winged helix' DNA-binding domain"/>
    <property type="match status" value="1"/>
</dbReference>
<name>A0A2Z2HWL2_9EURY</name>
<evidence type="ECO:0000313" key="2">
    <source>
        <dbReference type="Proteomes" id="UP000250088"/>
    </source>
</evidence>
<dbReference type="EMBL" id="CP019893">
    <property type="protein sequence ID" value="ARS89334.1"/>
    <property type="molecule type" value="Genomic_DNA"/>
</dbReference>
<dbReference type="AlphaFoldDB" id="A0A2Z2HWL2"/>
<dbReference type="OrthoDB" id="198866at2157"/>
<dbReference type="GeneID" id="32893602"/>
<reference evidence="2" key="1">
    <citation type="submission" date="2017-02" db="EMBL/GenBank/DDBJ databases">
        <title>Natronthermophilus aegyptiacus gen. nov.,sp. nov., an aerobic, extremely halophilic alkalithermophilic archaeon isolated from the athalassohaline Wadi An Natrun, Egypt.</title>
        <authorList>
            <person name="Zhao B."/>
        </authorList>
    </citation>
    <scope>NUCLEOTIDE SEQUENCE [LARGE SCALE GENOMIC DNA]</scope>
    <source>
        <strain evidence="2">JW/NM-HA 15</strain>
    </source>
</reference>
<sequence length="176" mass="19751">MTEADPTFVRRKFTITERLDQTLQKMATRHYQGNVSLCLRAAIESHRKTLEGDGQFAARQVARQLDALQQGMQELQADVDNASVGRDEGQKETELRSAVWGVELTEGMQIIIDALDSSGSPLRMEDFLEQTELNPSQLQESIARLVDLGFVVETTDGKQRYRHAGQNISSQNRGTK</sequence>
<keyword evidence="2" id="KW-1185">Reference proteome</keyword>
<dbReference type="InterPro" id="IPR036390">
    <property type="entry name" value="WH_DNA-bd_sf"/>
</dbReference>
<dbReference type="KEGG" id="naj:B1756_05950"/>